<protein>
    <submittedName>
        <fullName evidence="2">Uncharacterized protein</fullName>
    </submittedName>
</protein>
<evidence type="ECO:0000256" key="1">
    <source>
        <dbReference type="SAM" id="MobiDB-lite"/>
    </source>
</evidence>
<comment type="caution">
    <text evidence="2">The sequence shown here is derived from an EMBL/GenBank/DDBJ whole genome shotgun (WGS) entry which is preliminary data.</text>
</comment>
<organism evidence="2 3">
    <name type="scientific">Gonium pectorale</name>
    <name type="common">Green alga</name>
    <dbReference type="NCBI Taxonomy" id="33097"/>
    <lineage>
        <taxon>Eukaryota</taxon>
        <taxon>Viridiplantae</taxon>
        <taxon>Chlorophyta</taxon>
        <taxon>core chlorophytes</taxon>
        <taxon>Chlorophyceae</taxon>
        <taxon>CS clade</taxon>
        <taxon>Chlamydomonadales</taxon>
        <taxon>Volvocaceae</taxon>
        <taxon>Gonium</taxon>
    </lineage>
</organism>
<evidence type="ECO:0000313" key="3">
    <source>
        <dbReference type="Proteomes" id="UP000075714"/>
    </source>
</evidence>
<name>A0A150GR61_GONPE</name>
<accession>A0A150GR61</accession>
<keyword evidence="3" id="KW-1185">Reference proteome</keyword>
<dbReference type="Proteomes" id="UP000075714">
    <property type="component" value="Unassembled WGS sequence"/>
</dbReference>
<gene>
    <name evidence="2" type="ORF">GPECTOR_10g859</name>
</gene>
<reference evidence="3" key="1">
    <citation type="journal article" date="2016" name="Nat. Commun.">
        <title>The Gonium pectorale genome demonstrates co-option of cell cycle regulation during the evolution of multicellularity.</title>
        <authorList>
            <person name="Hanschen E.R."/>
            <person name="Marriage T.N."/>
            <person name="Ferris P.J."/>
            <person name="Hamaji T."/>
            <person name="Toyoda A."/>
            <person name="Fujiyama A."/>
            <person name="Neme R."/>
            <person name="Noguchi H."/>
            <person name="Minakuchi Y."/>
            <person name="Suzuki M."/>
            <person name="Kawai-Toyooka H."/>
            <person name="Smith D.R."/>
            <person name="Sparks H."/>
            <person name="Anderson J."/>
            <person name="Bakaric R."/>
            <person name="Luria V."/>
            <person name="Karger A."/>
            <person name="Kirschner M.W."/>
            <person name="Durand P.M."/>
            <person name="Michod R.E."/>
            <person name="Nozaki H."/>
            <person name="Olson B.J."/>
        </authorList>
    </citation>
    <scope>NUCLEOTIDE SEQUENCE [LARGE SCALE GENOMIC DNA]</scope>
    <source>
        <strain evidence="3">NIES-2863</strain>
    </source>
</reference>
<feature type="region of interest" description="Disordered" evidence="1">
    <location>
        <begin position="121"/>
        <end position="154"/>
    </location>
</feature>
<proteinExistence type="predicted"/>
<feature type="region of interest" description="Disordered" evidence="1">
    <location>
        <begin position="1"/>
        <end position="65"/>
    </location>
</feature>
<feature type="compositionally biased region" description="Gly residues" evidence="1">
    <location>
        <begin position="25"/>
        <end position="49"/>
    </location>
</feature>
<evidence type="ECO:0000313" key="2">
    <source>
        <dbReference type="EMBL" id="KXZ52228.1"/>
    </source>
</evidence>
<feature type="compositionally biased region" description="Acidic residues" evidence="1">
    <location>
        <begin position="50"/>
        <end position="60"/>
    </location>
</feature>
<dbReference type="AlphaFoldDB" id="A0A150GR61"/>
<sequence length="154" mass="14211">MLEGSGEVRGGGSPAGRMQQRRRGGGIGGGGGGGGGIGGGGGGGGGQGAEDGDEDDDLDAGDGSIGGGAFAATLAQLSPGVLKLLASGRGAGGSWGRDEAGRLRRFSARTTRILNSILASSAAANAAAQQPGDGDAGADGAVAAEGEAAGAPHG</sequence>
<dbReference type="EMBL" id="LSYV01000011">
    <property type="protein sequence ID" value="KXZ52228.1"/>
    <property type="molecule type" value="Genomic_DNA"/>
</dbReference>